<keyword evidence="1" id="KW-0732">Signal</keyword>
<keyword evidence="3" id="KW-1185">Reference proteome</keyword>
<protein>
    <submittedName>
        <fullName evidence="2">Uncharacterized protein</fullName>
    </submittedName>
</protein>
<evidence type="ECO:0000313" key="3">
    <source>
        <dbReference type="Proteomes" id="UP001162834"/>
    </source>
</evidence>
<evidence type="ECO:0000313" key="2">
    <source>
        <dbReference type="EMBL" id="UGS38866.1"/>
    </source>
</evidence>
<accession>A0A9E7C2V3</accession>
<gene>
    <name evidence="2" type="ORF">DSM104329_05297</name>
</gene>
<dbReference type="RefSeq" id="WP_259312880.1">
    <property type="nucleotide sequence ID" value="NZ_CP087164.1"/>
</dbReference>
<evidence type="ECO:0000256" key="1">
    <source>
        <dbReference type="SAM" id="SignalP"/>
    </source>
</evidence>
<dbReference type="EMBL" id="CP087164">
    <property type="protein sequence ID" value="UGS38866.1"/>
    <property type="molecule type" value="Genomic_DNA"/>
</dbReference>
<sequence length="256" mass="27479">MRLHVLIPATVLATFALAGPALATEVNPPAQTRQFDVAPARVAVTGAPANTNMLVRLIRANGRVASEWRNSGPTGAFNYGWWGKAIGTDTLRVCPDAAMDGTCDSAFVQSMMTWTQYPAIRSYKNSVAGVATARFDGGRQVSFNMNVACVPGGALFQWQAFFLMAWDDGAGHHRFTSDYMSSNSCVLRGDGGYDLTVFGWGRDATDAAYPYKIILTVPNGSPTTVRLGIGNAPAGLDWDFLNGVLKSNSRLQYLPG</sequence>
<organism evidence="2 3">
    <name type="scientific">Capillimicrobium parvum</name>
    <dbReference type="NCBI Taxonomy" id="2884022"/>
    <lineage>
        <taxon>Bacteria</taxon>
        <taxon>Bacillati</taxon>
        <taxon>Actinomycetota</taxon>
        <taxon>Thermoleophilia</taxon>
        <taxon>Solirubrobacterales</taxon>
        <taxon>Capillimicrobiaceae</taxon>
        <taxon>Capillimicrobium</taxon>
    </lineage>
</organism>
<reference evidence="2" key="1">
    <citation type="journal article" date="2022" name="Int. J. Syst. Evol. Microbiol.">
        <title>Pseudomonas aegrilactucae sp. nov. and Pseudomonas morbosilactucae sp. nov., pathogens causing bacterial rot of lettuce in Japan.</title>
        <authorList>
            <person name="Sawada H."/>
            <person name="Fujikawa T."/>
            <person name="Satou M."/>
        </authorList>
    </citation>
    <scope>NUCLEOTIDE SEQUENCE</scope>
    <source>
        <strain evidence="2">0166_1</strain>
    </source>
</reference>
<name>A0A9E7C2V3_9ACTN</name>
<dbReference type="KEGG" id="sbae:DSM104329_05297"/>
<dbReference type="AlphaFoldDB" id="A0A9E7C2V3"/>
<proteinExistence type="predicted"/>
<feature type="signal peptide" evidence="1">
    <location>
        <begin position="1"/>
        <end position="23"/>
    </location>
</feature>
<feature type="chain" id="PRO_5039000680" evidence="1">
    <location>
        <begin position="24"/>
        <end position="256"/>
    </location>
</feature>
<dbReference type="Proteomes" id="UP001162834">
    <property type="component" value="Chromosome"/>
</dbReference>